<name>A0A5P9CRE5_9VIBR</name>
<geneLocation type="plasmid" evidence="2">
    <name>pthaf100_b</name>
</geneLocation>
<accession>A0A5P9CRE5</accession>
<dbReference type="Proteomes" id="UP000326936">
    <property type="component" value="Plasmid pTHAF100_b"/>
</dbReference>
<dbReference type="KEGG" id="vaq:FIV01_20720"/>
<evidence type="ECO:0000313" key="2">
    <source>
        <dbReference type="Proteomes" id="UP000326936"/>
    </source>
</evidence>
<dbReference type="RefSeq" id="WP_152432842.1">
    <property type="nucleotide sequence ID" value="NZ_CBCSDK010000028.1"/>
</dbReference>
<protein>
    <submittedName>
        <fullName evidence="1">Uncharacterized protein</fullName>
    </submittedName>
</protein>
<dbReference type="AlphaFoldDB" id="A0A5P9CRE5"/>
<evidence type="ECO:0000313" key="1">
    <source>
        <dbReference type="EMBL" id="QFT28829.1"/>
    </source>
</evidence>
<sequence length="332" mass="37239">MINHVNELIARLQKYNPHLTISTKDVAEALGYGNTQVWDATKAPQPNKRINRAAELALALLDANGSDSLNCYMSRFDVATSQSMVDYIERKLDREIEKTSEEEQIDLVDAVNDKHSELILFALECLSDKPALKFLDNDMLSELAGKLVTTIEEIESEVLLQRVSRLTSLIAGRGKEAGKLLNLRVLRQFVSDHPAQAESESLCENLSESESTPKAYYGFVSPLSQAMLRSDIESDHIDAPYESLISILKEMFGDRESYEFAQVRAGLVSLESPDLVQKVEPNVSALDLPDWFVNQVDVSSLGKRKREKIIKMIKRNPLAAQKILEVANDRQC</sequence>
<keyword evidence="1" id="KW-0614">Plasmid</keyword>
<proteinExistence type="predicted"/>
<organism evidence="1 2">
    <name type="scientific">Vibrio aquimaris</name>
    <dbReference type="NCBI Taxonomy" id="2587862"/>
    <lineage>
        <taxon>Bacteria</taxon>
        <taxon>Pseudomonadati</taxon>
        <taxon>Pseudomonadota</taxon>
        <taxon>Gammaproteobacteria</taxon>
        <taxon>Vibrionales</taxon>
        <taxon>Vibrionaceae</taxon>
        <taxon>Vibrio</taxon>
    </lineage>
</organism>
<gene>
    <name evidence="1" type="ORF">FIV01_20720</name>
</gene>
<keyword evidence="2" id="KW-1185">Reference proteome</keyword>
<reference evidence="1 2" key="1">
    <citation type="submission" date="2019-10" db="EMBL/GenBank/DDBJ databases">
        <title>Complete genome sequence of Vibrio sp. strain THAF100, isolated from non-filtered water from the water column of tank 6 of a marine aquarium containing stony-coral fragments. Water maintained at 26 degree C.</title>
        <authorList>
            <person name="Ruckert C."/>
            <person name="Franco A."/>
            <person name="Kalinowski J."/>
            <person name="Glaeser S."/>
        </authorList>
    </citation>
    <scope>NUCLEOTIDE SEQUENCE [LARGE SCALE GENOMIC DNA]</scope>
    <source>
        <strain evidence="1 2">THAF100</strain>
        <plasmid evidence="2">pthaf100_b</plasmid>
    </source>
</reference>
<dbReference type="EMBL" id="CP045352">
    <property type="protein sequence ID" value="QFT28829.1"/>
    <property type="molecule type" value="Genomic_DNA"/>
</dbReference>